<sequence length="154" mass="17834">MSKTLALVITQRLPIREPSHSPYGKKIMLLNSPLTDRNRVKFFNERVAKCAFSEVYASTEEVLKQAWGERIIRRKETPLGPKLIQSPLIDAIKVEIHWKWMDLFGIPASIRKELYGGRKIQVINSDFEKHSTVAIVYNEKAKTQMIYGLTYKEL</sequence>
<dbReference type="Proteomes" id="UP000187465">
    <property type="component" value="Unassembled WGS sequence"/>
</dbReference>
<proteinExistence type="predicted"/>
<evidence type="ECO:0000313" key="2">
    <source>
        <dbReference type="Proteomes" id="UP000187465"/>
    </source>
</evidence>
<comment type="caution">
    <text evidence="1">The sequence shown here is derived from an EMBL/GenBank/DDBJ whole genome shotgun (WGS) entry which is preliminary data.</text>
</comment>
<dbReference type="EMBL" id="MKQP01000040">
    <property type="protein sequence ID" value="OMD26770.1"/>
    <property type="molecule type" value="Genomic_DNA"/>
</dbReference>
<reference evidence="1 2" key="1">
    <citation type="submission" date="2016-10" db="EMBL/GenBank/DDBJ databases">
        <title>Paenibacillus species isolates.</title>
        <authorList>
            <person name="Beno S.M."/>
        </authorList>
    </citation>
    <scope>NUCLEOTIDE SEQUENCE [LARGE SCALE GENOMIC DNA]</scope>
    <source>
        <strain evidence="1 2">FSL H7-0604</strain>
    </source>
</reference>
<name>A0A1R0X1X4_9BACL</name>
<organism evidence="1 2">
    <name type="scientific">Paenibacillus odorifer</name>
    <dbReference type="NCBI Taxonomy" id="189426"/>
    <lineage>
        <taxon>Bacteria</taxon>
        <taxon>Bacillati</taxon>
        <taxon>Bacillota</taxon>
        <taxon>Bacilli</taxon>
        <taxon>Bacillales</taxon>
        <taxon>Paenibacillaceae</taxon>
        <taxon>Paenibacillus</taxon>
    </lineage>
</organism>
<evidence type="ECO:0000313" key="1">
    <source>
        <dbReference type="EMBL" id="OMD26770.1"/>
    </source>
</evidence>
<dbReference type="AlphaFoldDB" id="A0A1R0X1X4"/>
<accession>A0A1R0X1X4</accession>
<protein>
    <submittedName>
        <fullName evidence="1">Uncharacterized protein</fullName>
    </submittedName>
</protein>
<dbReference type="RefSeq" id="WP_076179534.1">
    <property type="nucleotide sequence ID" value="NZ_MKQP01000040.1"/>
</dbReference>
<gene>
    <name evidence="1" type="ORF">BJP51_26630</name>
</gene>